<evidence type="ECO:0000256" key="2">
    <source>
        <dbReference type="ARBA" id="ARBA00022679"/>
    </source>
</evidence>
<reference evidence="9" key="1">
    <citation type="submission" date="2021-11" db="EMBL/GenBank/DDBJ databases">
        <title>Vibrio ZSDE26 sp. nov. and Vibrio ZSDZ34 sp. nov., isolated from coastal seawater in Qingdao.</title>
        <authorList>
            <person name="Zhang P."/>
        </authorList>
    </citation>
    <scope>NUCLEOTIDE SEQUENCE</scope>
    <source>
        <strain evidence="9">ZSDE26</strain>
    </source>
</reference>
<proteinExistence type="inferred from homology"/>
<dbReference type="PANTHER" id="PTHR43095">
    <property type="entry name" value="SUGAR KINASE"/>
    <property type="match status" value="1"/>
</dbReference>
<feature type="domain" description="Carbohydrate kinase FGGY C-terminal" evidence="8">
    <location>
        <begin position="254"/>
        <end position="437"/>
    </location>
</feature>
<dbReference type="CDD" id="cd07809">
    <property type="entry name" value="ASKHA_NBD_FGGY_BaXK-like"/>
    <property type="match status" value="1"/>
</dbReference>
<dbReference type="PIRSF" id="PIRSF000538">
    <property type="entry name" value="GlpK"/>
    <property type="match status" value="1"/>
</dbReference>
<dbReference type="EC" id="2.7.1.17" evidence="6"/>
<evidence type="ECO:0000313" key="9">
    <source>
        <dbReference type="EMBL" id="MCK6264591.1"/>
    </source>
</evidence>
<dbReference type="Pfam" id="PF00370">
    <property type="entry name" value="FGGY_N"/>
    <property type="match status" value="1"/>
</dbReference>
<dbReference type="InterPro" id="IPR006000">
    <property type="entry name" value="Xylulokinase"/>
</dbReference>
<dbReference type="Pfam" id="PF02782">
    <property type="entry name" value="FGGY_C"/>
    <property type="match status" value="1"/>
</dbReference>
<evidence type="ECO:0000256" key="6">
    <source>
        <dbReference type="RuleBase" id="RU364073"/>
    </source>
</evidence>
<dbReference type="Proteomes" id="UP001139559">
    <property type="component" value="Unassembled WGS sequence"/>
</dbReference>
<dbReference type="AlphaFoldDB" id="A0A9X2BI40"/>
<evidence type="ECO:0000256" key="5">
    <source>
        <dbReference type="ARBA" id="ARBA00022840"/>
    </source>
</evidence>
<dbReference type="NCBIfam" id="TIGR01312">
    <property type="entry name" value="XylB"/>
    <property type="match status" value="1"/>
</dbReference>
<evidence type="ECO:0000256" key="4">
    <source>
        <dbReference type="ARBA" id="ARBA00022777"/>
    </source>
</evidence>
<feature type="domain" description="Carbohydrate kinase FGGY N-terminal" evidence="7">
    <location>
        <begin position="1"/>
        <end position="244"/>
    </location>
</feature>
<dbReference type="InterPro" id="IPR043129">
    <property type="entry name" value="ATPase_NBD"/>
</dbReference>
<keyword evidence="6" id="KW-0859">Xylose metabolism</keyword>
<dbReference type="Gene3D" id="3.30.420.40">
    <property type="match status" value="2"/>
</dbReference>
<evidence type="ECO:0000256" key="3">
    <source>
        <dbReference type="ARBA" id="ARBA00022741"/>
    </source>
</evidence>
<comment type="caution">
    <text evidence="9">The sequence shown here is derived from an EMBL/GenBank/DDBJ whole genome shotgun (WGS) entry which is preliminary data.</text>
</comment>
<evidence type="ECO:0000313" key="10">
    <source>
        <dbReference type="Proteomes" id="UP001139559"/>
    </source>
</evidence>
<dbReference type="InterPro" id="IPR018484">
    <property type="entry name" value="FGGY_N"/>
</dbReference>
<dbReference type="InterPro" id="IPR018485">
    <property type="entry name" value="FGGY_C"/>
</dbReference>
<name>A0A9X2BI40_9VIBR</name>
<dbReference type="GO" id="GO:0005524">
    <property type="term" value="F:ATP binding"/>
    <property type="evidence" value="ECO:0007669"/>
    <property type="project" value="UniProtKB-KW"/>
</dbReference>
<dbReference type="GO" id="GO:0004856">
    <property type="term" value="F:D-xylulokinase activity"/>
    <property type="evidence" value="ECO:0007669"/>
    <property type="project" value="UniProtKB-EC"/>
</dbReference>
<keyword evidence="10" id="KW-1185">Reference proteome</keyword>
<dbReference type="RefSeq" id="WP_248009669.1">
    <property type="nucleotide sequence ID" value="NZ_JAJHVV010000009.1"/>
</dbReference>
<organism evidence="9 10">
    <name type="scientific">Vibrio amylolyticus</name>
    <dbReference type="NCBI Taxonomy" id="2847292"/>
    <lineage>
        <taxon>Bacteria</taxon>
        <taxon>Pseudomonadati</taxon>
        <taxon>Pseudomonadota</taxon>
        <taxon>Gammaproteobacteria</taxon>
        <taxon>Vibrionales</taxon>
        <taxon>Vibrionaceae</taxon>
        <taxon>Vibrio</taxon>
    </lineage>
</organism>
<dbReference type="SUPFAM" id="SSF53067">
    <property type="entry name" value="Actin-like ATPase domain"/>
    <property type="match status" value="2"/>
</dbReference>
<comment type="catalytic activity">
    <reaction evidence="6">
        <text>D-xylulose + ATP = D-xylulose 5-phosphate + ADP + H(+)</text>
        <dbReference type="Rhea" id="RHEA:10964"/>
        <dbReference type="ChEBI" id="CHEBI:15378"/>
        <dbReference type="ChEBI" id="CHEBI:17140"/>
        <dbReference type="ChEBI" id="CHEBI:30616"/>
        <dbReference type="ChEBI" id="CHEBI:57737"/>
        <dbReference type="ChEBI" id="CHEBI:456216"/>
        <dbReference type="EC" id="2.7.1.17"/>
    </reaction>
</comment>
<keyword evidence="4 6" id="KW-0418">Kinase</keyword>
<dbReference type="GO" id="GO:0042732">
    <property type="term" value="P:D-xylose metabolic process"/>
    <property type="evidence" value="ECO:0007669"/>
    <property type="project" value="UniProtKB-KW"/>
</dbReference>
<evidence type="ECO:0000259" key="8">
    <source>
        <dbReference type="Pfam" id="PF02782"/>
    </source>
</evidence>
<protein>
    <recommendedName>
        <fullName evidence="6">Xylulose kinase</fullName>
        <shortName evidence="6">Xylulokinase</shortName>
        <ecNumber evidence="6">2.7.1.17</ecNumber>
    </recommendedName>
</protein>
<keyword evidence="3 6" id="KW-0547">Nucleotide-binding</keyword>
<gene>
    <name evidence="6 9" type="primary">xylB</name>
    <name evidence="9" type="ORF">KP803_15025</name>
</gene>
<dbReference type="PANTHER" id="PTHR43095:SF5">
    <property type="entry name" value="XYLULOSE KINASE"/>
    <property type="match status" value="1"/>
</dbReference>
<keyword evidence="5 6" id="KW-0067">ATP-binding</keyword>
<dbReference type="EMBL" id="JAJHVV010000009">
    <property type="protein sequence ID" value="MCK6264591.1"/>
    <property type="molecule type" value="Genomic_DNA"/>
</dbReference>
<keyword evidence="6" id="KW-0119">Carbohydrate metabolism</keyword>
<dbReference type="InterPro" id="IPR050406">
    <property type="entry name" value="FGGY_Carb_Kinase"/>
</dbReference>
<accession>A0A9X2BI40</accession>
<evidence type="ECO:0000256" key="1">
    <source>
        <dbReference type="ARBA" id="ARBA00009156"/>
    </source>
</evidence>
<keyword evidence="2 6" id="KW-0808">Transferase</keyword>
<comment type="similarity">
    <text evidence="1 6">Belongs to the FGGY kinase family.</text>
</comment>
<dbReference type="GO" id="GO:0005997">
    <property type="term" value="P:xylulose metabolic process"/>
    <property type="evidence" value="ECO:0007669"/>
    <property type="project" value="InterPro"/>
</dbReference>
<evidence type="ECO:0000259" key="7">
    <source>
        <dbReference type="Pfam" id="PF00370"/>
    </source>
</evidence>
<sequence>MYIGIDCGTQGTKAVLWDEGHVLNTAYTPHKLAQDSTGKREQAPQDWLDAMYNSIKLAFKGFENGKRSVKGIGISGQQHGLVLLDKNDQIICDALLWCDTRPENELKEFERFHNTEINERLGIQVPVAFTIAKLLWVKRINPSAFSRIHKIMLPHDYLNYCLTGRYAIESGDASGTGWFNTHTKSIDHELLSYLDLPTSYQTPEVVSSEAVFGTLMPNICARLGLSPSVIVSSGGGDNMMAAIGTGNVDQGMLTVSLGTSGTAFAHTHNQVDSRRFPDLNAFCSSTNGYLPLVSTMNVTTANNQILNLMGKGISDFDTLLDSAPIGSQDLLSLPFYNGARLPNVPSAKGALLNISASNLTQQNLVRSTVEGVTYNLARGIDVLKQSGVEFNRACVIGGGANSRVWRQMISDVTNLELITPLSTEAAAIGGALQAYWAKENDGSNKIDISTVCEKFVEFDESKTIRPNQNNHIQYKALSTQYNRLVDNYIDTNFPS</sequence>
<dbReference type="InterPro" id="IPR000577">
    <property type="entry name" value="Carb_kinase_FGGY"/>
</dbReference>